<dbReference type="EMBL" id="LKAJ02000001">
    <property type="protein sequence ID" value="MCS5711741.1"/>
    <property type="molecule type" value="Genomic_DNA"/>
</dbReference>
<dbReference type="EMBL" id="LKAJ01000012">
    <property type="protein sequence ID" value="KRG20433.1"/>
    <property type="molecule type" value="Genomic_DNA"/>
</dbReference>
<organism evidence="1">
    <name type="scientific">Candidatus Berkiella aquae</name>
    <dbReference type="NCBI Taxonomy" id="295108"/>
    <lineage>
        <taxon>Bacteria</taxon>
        <taxon>Pseudomonadati</taxon>
        <taxon>Pseudomonadota</taxon>
        <taxon>Gammaproteobacteria</taxon>
        <taxon>Candidatus Berkiellales</taxon>
        <taxon>Candidatus Berkiellaceae</taxon>
        <taxon>Candidatus Berkiella</taxon>
    </lineage>
</organism>
<sequence length="547" mass="62354">MAINSLNKKSDNEITIPRILNSHQVRMLPYWCQHSLSYDLFENTLARLATKDILPHLKPHWIEIPLDEELALLDEDHVLEVSVPVLNLCDLLPNAFFSGPALVAKVIGFNGYVAKGHHRLIENYPLAEFVLVTDIVGNQYEILLNKDGKIELPKEGAGLFSIPAQITTIFSANQVKQGLGLEDCQAQGIEKNKLYLLAPAHTNQNFEMHICISHLSQNKRIVDTIRKVEVDYQELKLLPQQATTKIDQFNEKLSNILTVEIDLSFDKLIDYPIPYALNVVLQTEKEESSYGLKHPTSPELTSSNRGWMQHPLVSSVFTKYFGLSVATLNALARKTYSRYDLMNDYLKGDRFGFSEQRGYNNFLLRTDAFERFYTMLIEELVYQRLPQEFLSDRVTTDKLNEIAFNQIAVDFHDSVVLGQLQTEIAYGQYFHFYQMFSRSAQLKEQLNLFAEGEQPLPSVTVDVVPQVRIATLMTPDEGRVQQSILKDTKTSMALNSAYLAARIRQQPLNELAQKDKDAALGEDHPLPPSKTDAKSIHIWYNLPPRSR</sequence>
<comment type="caution">
    <text evidence="1">The sequence shown here is derived from an EMBL/GenBank/DDBJ whole genome shotgun (WGS) entry which is preliminary data.</text>
</comment>
<evidence type="ECO:0000313" key="1">
    <source>
        <dbReference type="EMBL" id="KRG20433.1"/>
    </source>
</evidence>
<accession>A0A0Q9YUZ0</accession>
<gene>
    <name evidence="2" type="ORF">HT99x_009895</name>
    <name evidence="1" type="ORF">HT99x_02536</name>
</gene>
<reference evidence="1" key="1">
    <citation type="submission" date="2015-09" db="EMBL/GenBank/DDBJ databases">
        <title>Draft Genome Sequences of Two Novel Amoeba-resistant Intranuclear Bacteria, Candidatus Berkiella cookevillensis and Candidatus Berkiella aquae.</title>
        <authorList>
            <person name="Mehari Y.T."/>
            <person name="Arivett B.A."/>
            <person name="Farone A.L."/>
            <person name="Gunderson J.H."/>
            <person name="Farone M.B."/>
        </authorList>
    </citation>
    <scope>NUCLEOTIDE SEQUENCE [LARGE SCALE GENOMIC DNA]</scope>
    <source>
        <strain evidence="1">HT99</strain>
    </source>
</reference>
<dbReference type="STRING" id="295108.HT99x_02536"/>
<dbReference type="AlphaFoldDB" id="A0A0Q9YUZ0"/>
<name>A0A0Q9YUZ0_9GAMM</name>
<proteinExistence type="predicted"/>
<dbReference type="OrthoDB" id="9839735at2"/>
<reference evidence="2" key="2">
    <citation type="journal article" date="2016" name="Genome Announc.">
        <title>Draft Genome Sequences of Two Novel Amoeba-Resistant Intranuclear Bacteria, 'Candidatus Berkiella cookevillensis' and 'Candidatus Berkiella aquae'.</title>
        <authorList>
            <person name="Mehari Y.T."/>
            <person name="Arivett B.A."/>
            <person name="Farone A.L."/>
            <person name="Gunderson J.H."/>
            <person name="Farone M.B."/>
        </authorList>
    </citation>
    <scope>NUCLEOTIDE SEQUENCE</scope>
    <source>
        <strain evidence="2">HT99</strain>
    </source>
</reference>
<dbReference type="Proteomes" id="UP000051497">
    <property type="component" value="Unassembled WGS sequence"/>
</dbReference>
<dbReference type="RefSeq" id="WP_075067142.1">
    <property type="nucleotide sequence ID" value="NZ_LKAJ02000001.1"/>
</dbReference>
<reference evidence="2" key="3">
    <citation type="submission" date="2021-06" db="EMBL/GenBank/DDBJ databases">
        <title>Genomic Description and Analysis of Intracellular Bacteria, Candidatus Berkiella cookevillensis and Candidatus Berkiella aquae.</title>
        <authorList>
            <person name="Kidane D.T."/>
            <person name="Mehari Y.T."/>
            <person name="Rice F.C."/>
            <person name="Arivett B.A."/>
            <person name="Farone A.L."/>
            <person name="Berk S.G."/>
            <person name="Farone M.B."/>
        </authorList>
    </citation>
    <scope>NUCLEOTIDE SEQUENCE</scope>
    <source>
        <strain evidence="2">HT99</strain>
    </source>
</reference>
<protein>
    <submittedName>
        <fullName evidence="1">Uncharacterized protein</fullName>
    </submittedName>
</protein>
<keyword evidence="3" id="KW-1185">Reference proteome</keyword>
<evidence type="ECO:0000313" key="3">
    <source>
        <dbReference type="Proteomes" id="UP000051497"/>
    </source>
</evidence>
<evidence type="ECO:0000313" key="2">
    <source>
        <dbReference type="EMBL" id="MCS5711741.1"/>
    </source>
</evidence>